<evidence type="ECO:0000313" key="2">
    <source>
        <dbReference type="Proteomes" id="UP000499080"/>
    </source>
</evidence>
<dbReference type="Proteomes" id="UP000499080">
    <property type="component" value="Unassembled WGS sequence"/>
</dbReference>
<sequence>MSPIVNQTRANSPSEAIWRKCRQVNQTQPKSPGEAIFRQPGAIVANCDQTRAKSPRAKQFGANVAKCESNASQVVKRSDLAQMSPREPKLRDRDGLVVRSRLRLDGV</sequence>
<accession>A0A4Y2RET2</accession>
<keyword evidence="2" id="KW-1185">Reference proteome</keyword>
<proteinExistence type="predicted"/>
<comment type="caution">
    <text evidence="1">The sequence shown here is derived from an EMBL/GenBank/DDBJ whole genome shotgun (WGS) entry which is preliminary data.</text>
</comment>
<dbReference type="EMBL" id="BGPR01016708">
    <property type="protein sequence ID" value="GBN73890.1"/>
    <property type="molecule type" value="Genomic_DNA"/>
</dbReference>
<gene>
    <name evidence="1" type="ORF">AVEN_269880_1</name>
</gene>
<organism evidence="1 2">
    <name type="scientific">Araneus ventricosus</name>
    <name type="common">Orbweaver spider</name>
    <name type="synonym">Epeira ventricosa</name>
    <dbReference type="NCBI Taxonomy" id="182803"/>
    <lineage>
        <taxon>Eukaryota</taxon>
        <taxon>Metazoa</taxon>
        <taxon>Ecdysozoa</taxon>
        <taxon>Arthropoda</taxon>
        <taxon>Chelicerata</taxon>
        <taxon>Arachnida</taxon>
        <taxon>Araneae</taxon>
        <taxon>Araneomorphae</taxon>
        <taxon>Entelegynae</taxon>
        <taxon>Araneoidea</taxon>
        <taxon>Araneidae</taxon>
        <taxon>Araneus</taxon>
    </lineage>
</organism>
<name>A0A4Y2RET2_ARAVE</name>
<reference evidence="1 2" key="1">
    <citation type="journal article" date="2019" name="Sci. Rep.">
        <title>Orb-weaving spider Araneus ventricosus genome elucidates the spidroin gene catalogue.</title>
        <authorList>
            <person name="Kono N."/>
            <person name="Nakamura H."/>
            <person name="Ohtoshi R."/>
            <person name="Moran D.A.P."/>
            <person name="Shinohara A."/>
            <person name="Yoshida Y."/>
            <person name="Fujiwara M."/>
            <person name="Mori M."/>
            <person name="Tomita M."/>
            <person name="Arakawa K."/>
        </authorList>
    </citation>
    <scope>NUCLEOTIDE SEQUENCE [LARGE SCALE GENOMIC DNA]</scope>
</reference>
<dbReference type="AlphaFoldDB" id="A0A4Y2RET2"/>
<evidence type="ECO:0000313" key="1">
    <source>
        <dbReference type="EMBL" id="GBN73890.1"/>
    </source>
</evidence>
<protein>
    <submittedName>
        <fullName evidence="1">Uncharacterized protein</fullName>
    </submittedName>
</protein>